<protein>
    <submittedName>
        <fullName evidence="2">Uncharacterized protein</fullName>
    </submittedName>
</protein>
<reference evidence="2" key="1">
    <citation type="journal article" date="2008" name="BMC Genomics">
        <title>A conifer genomics resource of 200,000 spruce (Picea spp.) ESTs and 6,464 high-quality, sequence-finished full-length cDNAs for Sitka spruce (Picea sitchensis).</title>
        <authorList>
            <person name="Ralph S.G."/>
            <person name="Chun H.J."/>
            <person name="Kolosova N."/>
            <person name="Cooper D."/>
            <person name="Oddy C."/>
            <person name="Ritland C.E."/>
            <person name="Kirkpatrick R."/>
            <person name="Moore R."/>
            <person name="Barber S."/>
            <person name="Holt R.A."/>
            <person name="Jones S.J."/>
            <person name="Marra M.A."/>
            <person name="Douglas C.J."/>
            <person name="Ritland K."/>
            <person name="Bohlmann J."/>
        </authorList>
    </citation>
    <scope>NUCLEOTIDE SEQUENCE</scope>
    <source>
        <tissue evidence="2">Green portion of the leader tissue</tissue>
    </source>
</reference>
<proteinExistence type="evidence at transcript level"/>
<dbReference type="OMA" id="GHVEKKV"/>
<accession>A9NTX4</accession>
<evidence type="ECO:0000256" key="1">
    <source>
        <dbReference type="SAM" id="MobiDB-lite"/>
    </source>
</evidence>
<name>A9NTX4_PICSI</name>
<feature type="region of interest" description="Disordered" evidence="1">
    <location>
        <begin position="129"/>
        <end position="148"/>
    </location>
</feature>
<sequence>MAAKMRGSVINLVVLIILAGFLITIFQAASVESHEDKVVENSKAAEEKAVEATKTSEKPVEGAGIADKVKRWASLASDKLPKSFSFKRTAAPASENSPGAAETVKGTISKGYASGKKATQDVIDSIGQTAQKTGEKIKPTAGKANGEL</sequence>
<organism evidence="2">
    <name type="scientific">Picea sitchensis</name>
    <name type="common">Sitka spruce</name>
    <name type="synonym">Pinus sitchensis</name>
    <dbReference type="NCBI Taxonomy" id="3332"/>
    <lineage>
        <taxon>Eukaryota</taxon>
        <taxon>Viridiplantae</taxon>
        <taxon>Streptophyta</taxon>
        <taxon>Embryophyta</taxon>
        <taxon>Tracheophyta</taxon>
        <taxon>Spermatophyta</taxon>
        <taxon>Pinopsida</taxon>
        <taxon>Pinidae</taxon>
        <taxon>Conifers I</taxon>
        <taxon>Pinales</taxon>
        <taxon>Pinaceae</taxon>
        <taxon>Picea</taxon>
    </lineage>
</organism>
<feature type="region of interest" description="Disordered" evidence="1">
    <location>
        <begin position="41"/>
        <end position="61"/>
    </location>
</feature>
<evidence type="ECO:0000313" key="2">
    <source>
        <dbReference type="EMBL" id="ABK24085.1"/>
    </source>
</evidence>
<feature type="compositionally biased region" description="Basic and acidic residues" evidence="1">
    <location>
        <begin position="41"/>
        <end position="60"/>
    </location>
</feature>
<dbReference type="AlphaFoldDB" id="A9NTX4"/>
<dbReference type="EMBL" id="EF084774">
    <property type="protein sequence ID" value="ABK24085.1"/>
    <property type="molecule type" value="mRNA"/>
</dbReference>